<protein>
    <recommendedName>
        <fullName evidence="3">Aminoglycoside phosphotransferase domain-containing protein</fullName>
    </recommendedName>
</protein>
<proteinExistence type="predicted"/>
<dbReference type="SUPFAM" id="SSF56112">
    <property type="entry name" value="Protein kinase-like (PK-like)"/>
    <property type="match status" value="1"/>
</dbReference>
<reference evidence="2" key="1">
    <citation type="submission" date="2014-12" db="EMBL/GenBank/DDBJ databases">
        <title>Genome Sequence of Valsa Canker Pathogens Uncovers a Specific Adaption of Colonization on Woody Bark.</title>
        <authorList>
            <person name="Yin Z."/>
            <person name="Liu H."/>
            <person name="Gao X."/>
            <person name="Li Z."/>
            <person name="Song N."/>
            <person name="Ke X."/>
            <person name="Dai Q."/>
            <person name="Wu Y."/>
            <person name="Sun Y."/>
            <person name="Xu J.-R."/>
            <person name="Kang Z.K."/>
            <person name="Wang L."/>
            <person name="Huang L."/>
        </authorList>
    </citation>
    <scope>NUCLEOTIDE SEQUENCE [LARGE SCALE GENOMIC DNA]</scope>
    <source>
        <strain evidence="2">SXYL134</strain>
    </source>
</reference>
<dbReference type="STRING" id="694573.A0A194V0B4"/>
<organism evidence="1 2">
    <name type="scientific">Cytospora mali</name>
    <name type="common">Apple Valsa canker fungus</name>
    <name type="synonym">Valsa mali</name>
    <dbReference type="NCBI Taxonomy" id="578113"/>
    <lineage>
        <taxon>Eukaryota</taxon>
        <taxon>Fungi</taxon>
        <taxon>Dikarya</taxon>
        <taxon>Ascomycota</taxon>
        <taxon>Pezizomycotina</taxon>
        <taxon>Sordariomycetes</taxon>
        <taxon>Sordariomycetidae</taxon>
        <taxon>Diaporthales</taxon>
        <taxon>Cytosporaceae</taxon>
        <taxon>Cytospora</taxon>
    </lineage>
</organism>
<dbReference type="Proteomes" id="UP000078576">
    <property type="component" value="Unassembled WGS sequence"/>
</dbReference>
<name>A0A194V0B4_CYTMA</name>
<evidence type="ECO:0000313" key="2">
    <source>
        <dbReference type="Proteomes" id="UP000078576"/>
    </source>
</evidence>
<gene>
    <name evidence="1" type="ORF">VP1G_04711</name>
</gene>
<dbReference type="EMBL" id="KN714699">
    <property type="protein sequence ID" value="KUI57349.1"/>
    <property type="molecule type" value="Genomic_DNA"/>
</dbReference>
<sequence length="308" mass="35073">MDRTSTGKSKWKVDIAELTAAAKHEYEEAKKRPFYQRNSGFRFSPKVLPPGVDCLWVKYKVDEPTLSAEARTQKYVHSKLAKPGKAGLHVPRIFDYAEINIKGGEWPTWSFIIMEFVTGTPVTRIFNNIKRSGDTSPEMKKAQICLVKDRVVDALCFLLSLKPPPGASPGPVDGGLIQSFIFGRDDSYAPREFVSLKDLQNWLNLENRKEKLNPLLTTADLVSEGLRLCYCDLNLENFLLEDASNPASRLTIIDFQHTSWLPYSFLVWELWNKNEGDMENQITTRCQLNVNKGNVQALHNVRLQRPLD</sequence>
<dbReference type="OrthoDB" id="3250044at2759"/>
<keyword evidence="2" id="KW-1185">Reference proteome</keyword>
<evidence type="ECO:0008006" key="3">
    <source>
        <dbReference type="Google" id="ProtNLM"/>
    </source>
</evidence>
<evidence type="ECO:0000313" key="1">
    <source>
        <dbReference type="EMBL" id="KUI57349.1"/>
    </source>
</evidence>
<dbReference type="InterPro" id="IPR011009">
    <property type="entry name" value="Kinase-like_dom_sf"/>
</dbReference>
<dbReference type="AlphaFoldDB" id="A0A194V0B4"/>
<accession>A0A194V0B4</accession>